<dbReference type="PANTHER" id="PTHR24058">
    <property type="entry name" value="DUAL SPECIFICITY PROTEIN KINASE"/>
    <property type="match status" value="1"/>
</dbReference>
<reference evidence="13" key="1">
    <citation type="journal article" date="2020" name="Stud. Mycol.">
        <title>101 Dothideomycetes genomes: a test case for predicting lifestyles and emergence of pathogens.</title>
        <authorList>
            <person name="Haridas S."/>
            <person name="Albert R."/>
            <person name="Binder M."/>
            <person name="Bloem J."/>
            <person name="Labutti K."/>
            <person name="Salamov A."/>
            <person name="Andreopoulos B."/>
            <person name="Baker S."/>
            <person name="Barry K."/>
            <person name="Bills G."/>
            <person name="Bluhm B."/>
            <person name="Cannon C."/>
            <person name="Castanera R."/>
            <person name="Culley D."/>
            <person name="Daum C."/>
            <person name="Ezra D."/>
            <person name="Gonzalez J."/>
            <person name="Henrissat B."/>
            <person name="Kuo A."/>
            <person name="Liang C."/>
            <person name="Lipzen A."/>
            <person name="Lutzoni F."/>
            <person name="Magnuson J."/>
            <person name="Mondo S."/>
            <person name="Nolan M."/>
            <person name="Ohm R."/>
            <person name="Pangilinan J."/>
            <person name="Park H.-J."/>
            <person name="Ramirez L."/>
            <person name="Alfaro M."/>
            <person name="Sun H."/>
            <person name="Tritt A."/>
            <person name="Yoshinaga Y."/>
            <person name="Zwiers L.-H."/>
            <person name="Turgeon B."/>
            <person name="Goodwin S."/>
            <person name="Spatafora J."/>
            <person name="Crous P."/>
            <person name="Grigoriev I."/>
        </authorList>
    </citation>
    <scope>NUCLEOTIDE SEQUENCE</scope>
    <source>
        <strain evidence="13">ATCC 16933</strain>
    </source>
</reference>
<evidence type="ECO:0000256" key="9">
    <source>
        <dbReference type="ARBA" id="ARBA00022840"/>
    </source>
</evidence>
<feature type="region of interest" description="Disordered" evidence="11">
    <location>
        <begin position="25"/>
        <end position="197"/>
    </location>
</feature>
<feature type="compositionally biased region" description="Gly residues" evidence="11">
    <location>
        <begin position="927"/>
        <end position="936"/>
    </location>
</feature>
<keyword evidence="8 13" id="KW-0418">Kinase</keyword>
<evidence type="ECO:0000256" key="10">
    <source>
        <dbReference type="PROSITE-ProRule" id="PRU10141"/>
    </source>
</evidence>
<dbReference type="FunFam" id="1.10.510.10:FF:000380">
    <property type="entry name" value="Serine/threonine-protein kinase ppk15"/>
    <property type="match status" value="1"/>
</dbReference>
<dbReference type="Gene3D" id="1.10.510.10">
    <property type="entry name" value="Transferase(Phosphotransferase) domain 1"/>
    <property type="match status" value="1"/>
</dbReference>
<evidence type="ECO:0000313" key="13">
    <source>
        <dbReference type="EMBL" id="KAF2453332.1"/>
    </source>
</evidence>
<evidence type="ECO:0000256" key="2">
    <source>
        <dbReference type="ARBA" id="ARBA00008867"/>
    </source>
</evidence>
<dbReference type="GO" id="GO:0004674">
    <property type="term" value="F:protein serine/threonine kinase activity"/>
    <property type="evidence" value="ECO:0007669"/>
    <property type="project" value="UniProtKB-KW"/>
</dbReference>
<dbReference type="CDD" id="cd14212">
    <property type="entry name" value="PKc_YAK1"/>
    <property type="match status" value="1"/>
</dbReference>
<dbReference type="GO" id="GO:0004713">
    <property type="term" value="F:protein tyrosine kinase activity"/>
    <property type="evidence" value="ECO:0007669"/>
    <property type="project" value="TreeGrafter"/>
</dbReference>
<evidence type="ECO:0000256" key="3">
    <source>
        <dbReference type="ARBA" id="ARBA00022490"/>
    </source>
</evidence>
<feature type="region of interest" description="Disordered" evidence="11">
    <location>
        <begin position="258"/>
        <end position="281"/>
    </location>
</feature>
<dbReference type="InterPro" id="IPR050494">
    <property type="entry name" value="Ser_Thr_dual-spec_kinase"/>
</dbReference>
<dbReference type="EMBL" id="MU001698">
    <property type="protein sequence ID" value="KAF2453332.1"/>
    <property type="molecule type" value="Genomic_DNA"/>
</dbReference>
<sequence>MEQQWTYPSEPPPAVSRQVRYAPNSLPNQQQAVAHRDLGPPPSVKQEPYPSPSIASRAATMAISSPAGHQQDGRRMQYNGDGDGDVAMEDAVATGAVDPYKTPKYPSRPTHQHRNSAHFVQQHEESSAARRYSPMNLSPASPYAAQTPQQGGYTSYNPQQATGQDTRQSPTRSNPYMSPSSYYSPPSASSSSPSSAFFAPQLRLTEPVEDIGNTDVAAIANRPAAPQLPPIQAAMQSPDSYYPQSATQQLHALYGRDARSPRMPQSAPHQQLPTPNSKGPVPKFVKCTKVSELQPKINDQPPFRRANPEGGFISPLQALTTHLPATYRICNPNFKYESSRNPRRVLTKPSKGVKNDGYDNEDSDYILYVNDILGSEEAGHKNRYLILDVLGQGTFGQVVKCQNLRTQEVVAVKVVKNRTAYFNQSMMEVSVLDLLNKQMDKNDDHHLLRLKDTFIHRQHLCLVFELLSVNLYELIKQNQFRGLSTTLVRVFAQQLLNGLALLGKAKLIHCDLKPENILLKNLESPIIKIIDFGSACDERQTVYTYIQSRFYRSPEVLLGLPYSAAIDMWSLGCIVVELFLGLPLFPGSSEYNQVARITEMLGLPPTWMLEMGKQSGEFFEKAHDEYGRRTYRLKSMEQYSREHGTKEQPSKKYFSSTTLPDIIKNYPLPRKNMKPAEVEREMANRTAFIDFAQGLLNLNPLERWTPSQAKLHPFITQQKYTGPFVPPMTLKQGASRSPAPGVQEQQRAEAISKQRQRDAHAQAQNAAYAASMQMGQYGHAAQSPAAAYSSMYSPNHQGAPPPYPSHPQPAAYGQPSHQQAAAAAAAQMGMMGPPPQPGQAGPRYNHAQPPSGAAGSLYAQATTRAGRQRASTMDQQQSGIPATIQRVISHLDPNQPIRLQPSPAYYPPPADGAPESAAGSARRRGSRAGGGHGGRAGGRDFIGTLEGRALEEGFMGSGGTGHWQ</sequence>
<evidence type="ECO:0000256" key="7">
    <source>
        <dbReference type="ARBA" id="ARBA00022741"/>
    </source>
</evidence>
<proteinExistence type="inferred from homology"/>
<dbReference type="PANTHER" id="PTHR24058:SF17">
    <property type="entry name" value="HOMEODOMAIN INTERACTING PROTEIN KINASE, ISOFORM D"/>
    <property type="match status" value="1"/>
</dbReference>
<dbReference type="GO" id="GO:0005634">
    <property type="term" value="C:nucleus"/>
    <property type="evidence" value="ECO:0007669"/>
    <property type="project" value="TreeGrafter"/>
</dbReference>
<feature type="binding site" evidence="10">
    <location>
        <position position="413"/>
    </location>
    <ligand>
        <name>ATP</name>
        <dbReference type="ChEBI" id="CHEBI:30616"/>
    </ligand>
</feature>
<dbReference type="InterPro" id="IPR000719">
    <property type="entry name" value="Prot_kinase_dom"/>
</dbReference>
<dbReference type="OrthoDB" id="9332038at2759"/>
<keyword evidence="5" id="KW-0597">Phosphoprotein</keyword>
<evidence type="ECO:0000256" key="5">
    <source>
        <dbReference type="ARBA" id="ARBA00022553"/>
    </source>
</evidence>
<evidence type="ECO:0000256" key="11">
    <source>
        <dbReference type="SAM" id="MobiDB-lite"/>
    </source>
</evidence>
<gene>
    <name evidence="13" type="ORF">BDY21DRAFT_374902</name>
</gene>
<feature type="compositionally biased region" description="Polar residues" evidence="11">
    <location>
        <begin position="267"/>
        <end position="277"/>
    </location>
</feature>
<accession>A0A6A6NPM3</accession>
<name>A0A6A6NPM3_9PEZI</name>
<keyword evidence="7 10" id="KW-0547">Nucleotide-binding</keyword>
<dbReference type="PROSITE" id="PS50011">
    <property type="entry name" value="PROTEIN_KINASE_DOM"/>
    <property type="match status" value="1"/>
</dbReference>
<dbReference type="InterPro" id="IPR008271">
    <property type="entry name" value="Ser/Thr_kinase_AS"/>
</dbReference>
<keyword evidence="9 10" id="KW-0067">ATP-binding</keyword>
<dbReference type="FunFam" id="3.30.200.20:FF:000087">
    <property type="entry name" value="Dual specificity tyrosine-phosphorylation-regulated kinase 1A"/>
    <property type="match status" value="1"/>
</dbReference>
<dbReference type="PROSITE" id="PS00108">
    <property type="entry name" value="PROTEIN_KINASE_ST"/>
    <property type="match status" value="1"/>
</dbReference>
<keyword evidence="6" id="KW-0808">Transferase</keyword>
<feature type="region of interest" description="Disordered" evidence="11">
    <location>
        <begin position="729"/>
        <end position="765"/>
    </location>
</feature>
<evidence type="ECO:0000256" key="4">
    <source>
        <dbReference type="ARBA" id="ARBA00022527"/>
    </source>
</evidence>
<dbReference type="GO" id="GO:0005524">
    <property type="term" value="F:ATP binding"/>
    <property type="evidence" value="ECO:0007669"/>
    <property type="project" value="UniProtKB-UniRule"/>
</dbReference>
<keyword evidence="4" id="KW-0723">Serine/threonine-protein kinase</keyword>
<feature type="compositionally biased region" description="Low complexity" evidence="11">
    <location>
        <begin position="178"/>
        <end position="197"/>
    </location>
</feature>
<feature type="compositionally biased region" description="Polar residues" evidence="11">
    <location>
        <begin position="135"/>
        <end position="177"/>
    </location>
</feature>
<comment type="subcellular location">
    <subcellularLocation>
        <location evidence="1">Cytoplasm</location>
    </subcellularLocation>
</comment>
<evidence type="ECO:0000256" key="8">
    <source>
        <dbReference type="ARBA" id="ARBA00022777"/>
    </source>
</evidence>
<feature type="region of interest" description="Disordered" evidence="11">
    <location>
        <begin position="791"/>
        <end position="854"/>
    </location>
</feature>
<feature type="compositionally biased region" description="Low complexity" evidence="11">
    <location>
        <begin position="818"/>
        <end position="831"/>
    </location>
</feature>
<feature type="region of interest" description="Disordered" evidence="11">
    <location>
        <begin position="898"/>
        <end position="941"/>
    </location>
</feature>
<dbReference type="InterPro" id="IPR017441">
    <property type="entry name" value="Protein_kinase_ATP_BS"/>
</dbReference>
<evidence type="ECO:0000256" key="1">
    <source>
        <dbReference type="ARBA" id="ARBA00004496"/>
    </source>
</evidence>
<evidence type="ECO:0000313" key="14">
    <source>
        <dbReference type="Proteomes" id="UP000799766"/>
    </source>
</evidence>
<organism evidence="13 14">
    <name type="scientific">Lineolata rhizophorae</name>
    <dbReference type="NCBI Taxonomy" id="578093"/>
    <lineage>
        <taxon>Eukaryota</taxon>
        <taxon>Fungi</taxon>
        <taxon>Dikarya</taxon>
        <taxon>Ascomycota</taxon>
        <taxon>Pezizomycotina</taxon>
        <taxon>Dothideomycetes</taxon>
        <taxon>Dothideomycetes incertae sedis</taxon>
        <taxon>Lineolatales</taxon>
        <taxon>Lineolataceae</taxon>
        <taxon>Lineolata</taxon>
    </lineage>
</organism>
<evidence type="ECO:0000259" key="12">
    <source>
        <dbReference type="PROSITE" id="PS50011"/>
    </source>
</evidence>
<dbReference type="GO" id="GO:0005737">
    <property type="term" value="C:cytoplasm"/>
    <property type="evidence" value="ECO:0007669"/>
    <property type="project" value="UniProtKB-SubCell"/>
</dbReference>
<keyword evidence="14" id="KW-1185">Reference proteome</keyword>
<dbReference type="Gene3D" id="3.30.200.20">
    <property type="entry name" value="Phosphorylase Kinase, domain 1"/>
    <property type="match status" value="1"/>
</dbReference>
<evidence type="ECO:0000256" key="6">
    <source>
        <dbReference type="ARBA" id="ARBA00022679"/>
    </source>
</evidence>
<feature type="domain" description="Protein kinase" evidence="12">
    <location>
        <begin position="384"/>
        <end position="715"/>
    </location>
</feature>
<dbReference type="AlphaFoldDB" id="A0A6A6NPM3"/>
<feature type="compositionally biased region" description="Basic and acidic residues" evidence="11">
    <location>
        <begin position="746"/>
        <end position="760"/>
    </location>
</feature>
<dbReference type="SUPFAM" id="SSF56112">
    <property type="entry name" value="Protein kinase-like (PK-like)"/>
    <property type="match status" value="1"/>
</dbReference>
<dbReference type="PROSITE" id="PS00107">
    <property type="entry name" value="PROTEIN_KINASE_ATP"/>
    <property type="match status" value="1"/>
</dbReference>
<dbReference type="Proteomes" id="UP000799766">
    <property type="component" value="Unassembled WGS sequence"/>
</dbReference>
<dbReference type="Pfam" id="PF00069">
    <property type="entry name" value="Pkinase"/>
    <property type="match status" value="1"/>
</dbReference>
<keyword evidence="3" id="KW-0963">Cytoplasm</keyword>
<dbReference type="SMART" id="SM00220">
    <property type="entry name" value="S_TKc"/>
    <property type="match status" value="1"/>
</dbReference>
<comment type="similarity">
    <text evidence="2">Belongs to the protein kinase superfamily. CMGC Ser/Thr protein kinase family. MNB/DYRK subfamily.</text>
</comment>
<dbReference type="InterPro" id="IPR011009">
    <property type="entry name" value="Kinase-like_dom_sf"/>
</dbReference>
<protein>
    <submittedName>
        <fullName evidence="13">Kinase-like domain-containing protein</fullName>
    </submittedName>
</protein>